<sequence>MGIRSRQWYPNGLLSLLGMMLLGFGMMTSGCAHVKPFEPPRVDEIPEGPGLFTGSKGAFILSREIGGTAPAKPVPDEAQGVEPSATPDVPGNPRRKTPPL</sequence>
<evidence type="ECO:0000313" key="3">
    <source>
        <dbReference type="Proteomes" id="UP000019140"/>
    </source>
</evidence>
<organism evidence="2 3">
    <name type="scientific">Candidatus Entotheonella gemina</name>
    <dbReference type="NCBI Taxonomy" id="1429439"/>
    <lineage>
        <taxon>Bacteria</taxon>
        <taxon>Pseudomonadati</taxon>
        <taxon>Nitrospinota/Tectimicrobiota group</taxon>
        <taxon>Candidatus Tectimicrobiota</taxon>
        <taxon>Candidatus Entotheonellia</taxon>
        <taxon>Candidatus Entotheonellales</taxon>
        <taxon>Candidatus Entotheonellaceae</taxon>
        <taxon>Candidatus Entotheonella</taxon>
    </lineage>
</organism>
<keyword evidence="3" id="KW-1185">Reference proteome</keyword>
<comment type="caution">
    <text evidence="2">The sequence shown here is derived from an EMBL/GenBank/DDBJ whole genome shotgun (WGS) entry which is preliminary data.</text>
</comment>
<dbReference type="HOGENOM" id="CLU_158475_0_0_7"/>
<evidence type="ECO:0000256" key="1">
    <source>
        <dbReference type="SAM" id="MobiDB-lite"/>
    </source>
</evidence>
<dbReference type="EMBL" id="AZHX01000742">
    <property type="protein sequence ID" value="ETX06281.1"/>
    <property type="molecule type" value="Genomic_DNA"/>
</dbReference>
<proteinExistence type="predicted"/>
<gene>
    <name evidence="2" type="ORF">ETSY2_18070</name>
</gene>
<feature type="region of interest" description="Disordered" evidence="1">
    <location>
        <begin position="65"/>
        <end position="100"/>
    </location>
</feature>
<name>W4M8Q9_9BACT</name>
<reference evidence="2 3" key="1">
    <citation type="journal article" date="2014" name="Nature">
        <title>An environmental bacterial taxon with a large and distinct metabolic repertoire.</title>
        <authorList>
            <person name="Wilson M.C."/>
            <person name="Mori T."/>
            <person name="Ruckert C."/>
            <person name="Uria A.R."/>
            <person name="Helf M.J."/>
            <person name="Takada K."/>
            <person name="Gernert C."/>
            <person name="Steffens U.A."/>
            <person name="Heycke N."/>
            <person name="Schmitt S."/>
            <person name="Rinke C."/>
            <person name="Helfrich E.J."/>
            <person name="Brachmann A.O."/>
            <person name="Gurgui C."/>
            <person name="Wakimoto T."/>
            <person name="Kracht M."/>
            <person name="Crusemann M."/>
            <person name="Hentschel U."/>
            <person name="Abe I."/>
            <person name="Matsunaga S."/>
            <person name="Kalinowski J."/>
            <person name="Takeyama H."/>
            <person name="Piel J."/>
        </authorList>
    </citation>
    <scope>NUCLEOTIDE SEQUENCE [LARGE SCALE GENOMIC DNA]</scope>
    <source>
        <strain evidence="3">TSY2</strain>
    </source>
</reference>
<dbReference type="AlphaFoldDB" id="W4M8Q9"/>
<protein>
    <submittedName>
        <fullName evidence="2">Uncharacterized protein</fullName>
    </submittedName>
</protein>
<accession>W4M8Q9</accession>
<dbReference type="Proteomes" id="UP000019140">
    <property type="component" value="Unassembled WGS sequence"/>
</dbReference>
<evidence type="ECO:0000313" key="2">
    <source>
        <dbReference type="EMBL" id="ETX06281.1"/>
    </source>
</evidence>
<dbReference type="PROSITE" id="PS51257">
    <property type="entry name" value="PROKAR_LIPOPROTEIN"/>
    <property type="match status" value="1"/>
</dbReference>